<feature type="compositionally biased region" description="Basic and acidic residues" evidence="1">
    <location>
        <begin position="7"/>
        <end position="26"/>
    </location>
</feature>
<dbReference type="AlphaFoldDB" id="A0A4Y2X648"/>
<evidence type="ECO:0000313" key="3">
    <source>
        <dbReference type="Proteomes" id="UP000499080"/>
    </source>
</evidence>
<feature type="non-terminal residue" evidence="2">
    <location>
        <position position="1"/>
    </location>
</feature>
<feature type="region of interest" description="Disordered" evidence="1">
    <location>
        <begin position="1"/>
        <end position="26"/>
    </location>
</feature>
<proteinExistence type="predicted"/>
<evidence type="ECO:0000313" key="2">
    <source>
        <dbReference type="EMBL" id="GBO45215.1"/>
    </source>
</evidence>
<keyword evidence="3" id="KW-1185">Reference proteome</keyword>
<organism evidence="2 3">
    <name type="scientific">Araneus ventricosus</name>
    <name type="common">Orbweaver spider</name>
    <name type="synonym">Epeira ventricosa</name>
    <dbReference type="NCBI Taxonomy" id="182803"/>
    <lineage>
        <taxon>Eukaryota</taxon>
        <taxon>Metazoa</taxon>
        <taxon>Ecdysozoa</taxon>
        <taxon>Arthropoda</taxon>
        <taxon>Chelicerata</taxon>
        <taxon>Arachnida</taxon>
        <taxon>Araneae</taxon>
        <taxon>Araneomorphae</taxon>
        <taxon>Entelegynae</taxon>
        <taxon>Araneoidea</taxon>
        <taxon>Araneidae</taxon>
        <taxon>Araneus</taxon>
    </lineage>
</organism>
<dbReference type="EMBL" id="BGPR01072262">
    <property type="protein sequence ID" value="GBO45215.1"/>
    <property type="molecule type" value="Genomic_DNA"/>
</dbReference>
<accession>A0A4Y2X648</accession>
<evidence type="ECO:0000256" key="1">
    <source>
        <dbReference type="SAM" id="MobiDB-lite"/>
    </source>
</evidence>
<gene>
    <name evidence="2" type="ORF">AVEN_98396_1</name>
</gene>
<reference evidence="2 3" key="1">
    <citation type="journal article" date="2019" name="Sci. Rep.">
        <title>Orb-weaving spider Araneus ventricosus genome elucidates the spidroin gene catalogue.</title>
        <authorList>
            <person name="Kono N."/>
            <person name="Nakamura H."/>
            <person name="Ohtoshi R."/>
            <person name="Moran D.A.P."/>
            <person name="Shinohara A."/>
            <person name="Yoshida Y."/>
            <person name="Fujiwara M."/>
            <person name="Mori M."/>
            <person name="Tomita M."/>
            <person name="Arakawa K."/>
        </authorList>
    </citation>
    <scope>NUCLEOTIDE SEQUENCE [LARGE SCALE GENOMIC DNA]</scope>
</reference>
<sequence>FFSAWEEGSKESLESEQRGQEPHDKRLPYYIRSLPKDLKERKMPENIRSYAMKLRTCFVEVASDVPGTLVLESSDVSAGSVLDSSINCQAP</sequence>
<dbReference type="Proteomes" id="UP000499080">
    <property type="component" value="Unassembled WGS sequence"/>
</dbReference>
<protein>
    <submittedName>
        <fullName evidence="2">Uncharacterized protein</fullName>
    </submittedName>
</protein>
<comment type="caution">
    <text evidence="2">The sequence shown here is derived from an EMBL/GenBank/DDBJ whole genome shotgun (WGS) entry which is preliminary data.</text>
</comment>
<name>A0A4Y2X648_ARAVE</name>